<evidence type="ECO:0000313" key="2">
    <source>
        <dbReference type="Proteomes" id="UP000192491"/>
    </source>
</evidence>
<reference evidence="1 2" key="1">
    <citation type="submission" date="2017-01" db="EMBL/GenBank/DDBJ databases">
        <title>Novel large sulfur bacteria in the metagenomes of groundwater-fed chemosynthetic microbial mats in the Lake Huron basin.</title>
        <authorList>
            <person name="Sharrar A.M."/>
            <person name="Flood B.E."/>
            <person name="Bailey J.V."/>
            <person name="Jones D.S."/>
            <person name="Biddanda B."/>
            <person name="Ruberg S.A."/>
            <person name="Marcus D.N."/>
            <person name="Dick G.J."/>
        </authorList>
    </citation>
    <scope>NUCLEOTIDE SEQUENCE [LARGE SCALE GENOMIC DNA]</scope>
    <source>
        <strain evidence="1">A8</strain>
    </source>
</reference>
<comment type="caution">
    <text evidence="1">The sequence shown here is derived from an EMBL/GenBank/DDBJ whole genome shotgun (WGS) entry which is preliminary data.</text>
</comment>
<name>A0A1Y1QB14_9GAMM</name>
<sequence length="379" mass="43931">MKIEYLDDDKRIQEICGMYWALDGNGEFTYKVTGIAKIFNTTSNDITKKVKLFCHALSTKKYCHGCGTPYIYQNRQDYSSHNQANYDEWECDHCKQEEFRLHNEDKQLRLNHNFELASKSSFTIDSLSFKDAVYLLSIIRYLASEDLMHINPYASNQNGLLSPSREYDIDIFKHLSKNNLAIVSPSSDLNAIVINSDSGFSYYITQVKWEIPIDFDTYDNLSNFIRQLEEKLKLKEWLDSWNEDTGDLCREISLQESLAYLQYVMSDHQFDFSPGDKTILVINKVLDKYSVSQLYNLMWGSAKDAAAYYMRGGISKQQAVNSVVGRIESKFERAIANKWETKPFNRNFKLPISVISQVLYNTILQTDDGGFHKPLHQII</sequence>
<organism evidence="1 2">
    <name type="scientific">Thiothrix lacustris</name>
    <dbReference type="NCBI Taxonomy" id="525917"/>
    <lineage>
        <taxon>Bacteria</taxon>
        <taxon>Pseudomonadati</taxon>
        <taxon>Pseudomonadota</taxon>
        <taxon>Gammaproteobacteria</taxon>
        <taxon>Thiotrichales</taxon>
        <taxon>Thiotrichaceae</taxon>
        <taxon>Thiothrix</taxon>
    </lineage>
</organism>
<dbReference type="Proteomes" id="UP000192491">
    <property type="component" value="Unassembled WGS sequence"/>
</dbReference>
<dbReference type="AlphaFoldDB" id="A0A1Y1QB14"/>
<dbReference type="EMBL" id="MTEJ01000556">
    <property type="protein sequence ID" value="OQX01681.1"/>
    <property type="molecule type" value="Genomic_DNA"/>
</dbReference>
<gene>
    <name evidence="1" type="ORF">BWK73_45300</name>
</gene>
<evidence type="ECO:0000313" key="1">
    <source>
        <dbReference type="EMBL" id="OQX01681.1"/>
    </source>
</evidence>
<protein>
    <submittedName>
        <fullName evidence="1">Uncharacterized protein</fullName>
    </submittedName>
</protein>
<proteinExistence type="predicted"/>
<accession>A0A1Y1QB14</accession>